<proteinExistence type="predicted"/>
<gene>
    <name evidence="1" type="ORF">GUJ93_ZPchr0009g127</name>
</gene>
<accession>A0A8J5S3G5</accession>
<name>A0A8J5S3G5_ZIZPA</name>
<organism evidence="1 2">
    <name type="scientific">Zizania palustris</name>
    <name type="common">Northern wild rice</name>
    <dbReference type="NCBI Taxonomy" id="103762"/>
    <lineage>
        <taxon>Eukaryota</taxon>
        <taxon>Viridiplantae</taxon>
        <taxon>Streptophyta</taxon>
        <taxon>Embryophyta</taxon>
        <taxon>Tracheophyta</taxon>
        <taxon>Spermatophyta</taxon>
        <taxon>Magnoliopsida</taxon>
        <taxon>Liliopsida</taxon>
        <taxon>Poales</taxon>
        <taxon>Poaceae</taxon>
        <taxon>BOP clade</taxon>
        <taxon>Oryzoideae</taxon>
        <taxon>Oryzeae</taxon>
        <taxon>Zizaniinae</taxon>
        <taxon>Zizania</taxon>
    </lineage>
</organism>
<comment type="caution">
    <text evidence="1">The sequence shown here is derived from an EMBL/GenBank/DDBJ whole genome shotgun (WGS) entry which is preliminary data.</text>
</comment>
<evidence type="ECO:0000313" key="1">
    <source>
        <dbReference type="EMBL" id="KAG8048996.1"/>
    </source>
</evidence>
<dbReference type="Proteomes" id="UP000729402">
    <property type="component" value="Unassembled WGS sequence"/>
</dbReference>
<evidence type="ECO:0000313" key="2">
    <source>
        <dbReference type="Proteomes" id="UP000729402"/>
    </source>
</evidence>
<keyword evidence="2" id="KW-1185">Reference proteome</keyword>
<reference evidence="1" key="2">
    <citation type="submission" date="2021-02" db="EMBL/GenBank/DDBJ databases">
        <authorList>
            <person name="Kimball J.A."/>
            <person name="Haas M.W."/>
            <person name="Macchietto M."/>
            <person name="Kono T."/>
            <person name="Duquette J."/>
            <person name="Shao M."/>
        </authorList>
    </citation>
    <scope>NUCLEOTIDE SEQUENCE</scope>
    <source>
        <tissue evidence="1">Fresh leaf tissue</tissue>
    </source>
</reference>
<reference evidence="1" key="1">
    <citation type="journal article" date="2021" name="bioRxiv">
        <title>Whole Genome Assembly and Annotation of Northern Wild Rice, Zizania palustris L., Supports a Whole Genome Duplication in the Zizania Genus.</title>
        <authorList>
            <person name="Haas M."/>
            <person name="Kono T."/>
            <person name="Macchietto M."/>
            <person name="Millas R."/>
            <person name="McGilp L."/>
            <person name="Shao M."/>
            <person name="Duquette J."/>
            <person name="Hirsch C.N."/>
            <person name="Kimball J."/>
        </authorList>
    </citation>
    <scope>NUCLEOTIDE SEQUENCE</scope>
    <source>
        <tissue evidence="1">Fresh leaf tissue</tissue>
    </source>
</reference>
<protein>
    <submittedName>
        <fullName evidence="1">Uncharacterized protein</fullName>
    </submittedName>
</protein>
<dbReference type="AlphaFoldDB" id="A0A8J5S3G5"/>
<sequence length="106" mass="11573">MDLVVVSWGETEWVLLRVRNTFAKCLTGGRRPLAGLVTGPASPSQHGGRSFLTWLACVPCWLPARIAVLAVAEHAAPASALLAMRSTECHQDHLHAFLFSLVCYFI</sequence>
<dbReference type="EMBL" id="JAAALK010000289">
    <property type="protein sequence ID" value="KAG8048996.1"/>
    <property type="molecule type" value="Genomic_DNA"/>
</dbReference>